<evidence type="ECO:0000313" key="25">
    <source>
        <dbReference type="RefSeq" id="XP_012935898.1"/>
    </source>
</evidence>
<dbReference type="PANTHER" id="PTHR11506">
    <property type="entry name" value="LYSOSOME-ASSOCIATED MEMBRANE GLYCOPROTEIN"/>
    <property type="match status" value="1"/>
</dbReference>
<name>A0ABM0ZWD4_APLCA</name>
<sequence>MVYLRNFGRWAWACPVFCLLLASVLSSSQAKQSTGQSAPSHSDQTSNNASAELAAKGQTGDDGSGEVDAGVPLMSLDDVLATETAPHLVVKDSDGNPCLLATLNATMKVSYRVPEVIVHETYLAMADIQLPEDVQAQGVCGENVTHLLLHWGNGTFHVNLTFTRKEPTSQQVNATWSMTDMAVTYDLSDKRVFPGASENEEVTVEKRGLSLFSTDVGVAYVCDREITTQLGGLERGVTVKFHELEIATFGLTSDEFPNAVEYCSERDDSGTDEDILIPLIIACCLSVIVILVVIGYVISRKVQEAREQSEYRPMP</sequence>
<dbReference type="Pfam" id="PF01299">
    <property type="entry name" value="Lamp2-like_luminal"/>
    <property type="match status" value="1"/>
</dbReference>
<evidence type="ECO:0000256" key="14">
    <source>
        <dbReference type="ARBA" id="ARBA00023329"/>
    </source>
</evidence>
<evidence type="ECO:0000256" key="5">
    <source>
        <dbReference type="ARBA" id="ARBA00009644"/>
    </source>
</evidence>
<keyword evidence="24" id="KW-1185">Reference proteome</keyword>
<keyword evidence="14" id="KW-0968">Cytoplasmic vesicle</keyword>
<reference evidence="25" key="1">
    <citation type="submission" date="2025-08" db="UniProtKB">
        <authorList>
            <consortium name="RefSeq"/>
        </authorList>
    </citation>
    <scope>IDENTIFICATION</scope>
</reference>
<evidence type="ECO:0000256" key="15">
    <source>
        <dbReference type="ARBA" id="ARBA00029428"/>
    </source>
</evidence>
<keyword evidence="6 20" id="KW-0812">Transmembrane</keyword>
<evidence type="ECO:0000256" key="21">
    <source>
        <dbReference type="SAM" id="Phobius"/>
    </source>
</evidence>
<organism evidence="24 25">
    <name type="scientific">Aplysia californica</name>
    <name type="common">California sea hare</name>
    <dbReference type="NCBI Taxonomy" id="6500"/>
    <lineage>
        <taxon>Eukaryota</taxon>
        <taxon>Metazoa</taxon>
        <taxon>Spiralia</taxon>
        <taxon>Lophotrochozoa</taxon>
        <taxon>Mollusca</taxon>
        <taxon>Gastropoda</taxon>
        <taxon>Heterobranchia</taxon>
        <taxon>Euthyneura</taxon>
        <taxon>Tectipleura</taxon>
        <taxon>Aplysiida</taxon>
        <taxon>Aplysioidea</taxon>
        <taxon>Aplysiidae</taxon>
        <taxon>Aplysia</taxon>
    </lineage>
</organism>
<evidence type="ECO:0000256" key="12">
    <source>
        <dbReference type="ARBA" id="ARBA00023180"/>
    </source>
</evidence>
<evidence type="ECO:0000256" key="22">
    <source>
        <dbReference type="SAM" id="SignalP"/>
    </source>
</evidence>
<evidence type="ECO:0000256" key="2">
    <source>
        <dbReference type="ARBA" id="ARBA00004158"/>
    </source>
</evidence>
<comment type="subcellular location">
    <subcellularLocation>
        <location evidence="4">Cell projection</location>
        <location evidence="4">Dendrite</location>
    </subcellularLocation>
    <subcellularLocation>
        <location evidence="17">Cell projection</location>
        <location evidence="17">Growth cone membrane</location>
        <topology evidence="17">Single-pass type I membrane protein</topology>
    </subcellularLocation>
    <subcellularLocation>
        <location evidence="15">Cytoplasmic vesicle</location>
        <location evidence="15">Secretory vesicle</location>
        <location evidence="15">Synaptic vesicle membrane</location>
        <topology evidence="15">Single-pass type I membrane protein</topology>
    </subcellularLocation>
    <subcellularLocation>
        <location evidence="2">Early endosome membrane</location>
        <topology evidence="2">Single-pass type I membrane protein</topology>
    </subcellularLocation>
    <subcellularLocation>
        <location evidence="1">Endoplasmic reticulum-Golgi intermediate compartment membrane</location>
        <topology evidence="1">Single-pass type I membrane protein</topology>
    </subcellularLocation>
    <subcellularLocation>
        <location evidence="20">Membrane</location>
        <topology evidence="20">Single-pass type I membrane protein</topology>
    </subcellularLocation>
    <subcellularLocation>
        <location evidence="3">Recycling endosome</location>
    </subcellularLocation>
</comment>
<dbReference type="RefSeq" id="XP_012935898.1">
    <property type="nucleotide sequence ID" value="XM_013080444.2"/>
</dbReference>
<dbReference type="InterPro" id="IPR002000">
    <property type="entry name" value="Lysosome-assoc_membr_glycop"/>
</dbReference>
<dbReference type="Proteomes" id="UP000694888">
    <property type="component" value="Unplaced"/>
</dbReference>
<comment type="function">
    <text evidence="16">Plays a role in short-term synaptic plasticity in a subset of GABAergic neurons in the brain.</text>
</comment>
<keyword evidence="11 20" id="KW-0472">Membrane</keyword>
<feature type="chain" id="PRO_5046332220" description="Lysosome-associated membrane glycoprotein 5" evidence="22">
    <location>
        <begin position="31"/>
        <end position="315"/>
    </location>
</feature>
<accession>A0ABM0ZWD4</accession>
<evidence type="ECO:0000313" key="24">
    <source>
        <dbReference type="Proteomes" id="UP000694888"/>
    </source>
</evidence>
<evidence type="ECO:0000256" key="18">
    <source>
        <dbReference type="ARBA" id="ARBA00074379"/>
    </source>
</evidence>
<evidence type="ECO:0000256" key="20">
    <source>
        <dbReference type="PROSITE-ProRule" id="PRU00740"/>
    </source>
</evidence>
<keyword evidence="8" id="KW-0967">Endosome</keyword>
<evidence type="ECO:0000256" key="8">
    <source>
        <dbReference type="ARBA" id="ARBA00022753"/>
    </source>
</evidence>
<evidence type="ECO:0000256" key="3">
    <source>
        <dbReference type="ARBA" id="ARBA00004172"/>
    </source>
</evidence>
<dbReference type="PANTHER" id="PTHR11506:SF35">
    <property type="entry name" value="LYSOSOME-ASSOCIATED MEMBRANE GLYCOPROTEIN 5"/>
    <property type="match status" value="1"/>
</dbReference>
<feature type="signal peptide" evidence="22">
    <location>
        <begin position="1"/>
        <end position="30"/>
    </location>
</feature>
<evidence type="ECO:0000256" key="1">
    <source>
        <dbReference type="ARBA" id="ARBA00004151"/>
    </source>
</evidence>
<keyword evidence="12" id="KW-0325">Glycoprotein</keyword>
<keyword evidence="10" id="KW-0770">Synapse</keyword>
<keyword evidence="13" id="KW-0966">Cell projection</keyword>
<evidence type="ECO:0000259" key="23">
    <source>
        <dbReference type="Pfam" id="PF01299"/>
    </source>
</evidence>
<keyword evidence="9 21" id="KW-1133">Transmembrane helix</keyword>
<evidence type="ECO:0000256" key="9">
    <source>
        <dbReference type="ARBA" id="ARBA00022989"/>
    </source>
</evidence>
<evidence type="ECO:0000256" key="13">
    <source>
        <dbReference type="ARBA" id="ARBA00023273"/>
    </source>
</evidence>
<dbReference type="InterPro" id="IPR048528">
    <property type="entry name" value="Lamp2-like_luminal"/>
</dbReference>
<comment type="caution">
    <text evidence="20">Lacks conserved residue(s) required for the propagation of feature annotation.</text>
</comment>
<keyword evidence="7 22" id="KW-0732">Signal</keyword>
<evidence type="ECO:0000256" key="10">
    <source>
        <dbReference type="ARBA" id="ARBA00023018"/>
    </source>
</evidence>
<comment type="similarity">
    <text evidence="5 20">Belongs to the LAMP family.</text>
</comment>
<feature type="transmembrane region" description="Helical" evidence="21">
    <location>
        <begin position="275"/>
        <end position="298"/>
    </location>
</feature>
<evidence type="ECO:0000256" key="19">
    <source>
        <dbReference type="ARBA" id="ARBA00076257"/>
    </source>
</evidence>
<protein>
    <recommendedName>
        <fullName evidence="18">Lysosome-associated membrane glycoprotein 5</fullName>
    </recommendedName>
    <alternativeName>
        <fullName evidence="19">Lysosome-associated membrane protein 5</fullName>
    </alternativeName>
</protein>
<evidence type="ECO:0000256" key="17">
    <source>
        <dbReference type="ARBA" id="ARBA00060492"/>
    </source>
</evidence>
<feature type="domain" description="Lysosome-associated membrane glycoprotein 2-like luminal" evidence="23">
    <location>
        <begin position="89"/>
        <end position="249"/>
    </location>
</feature>
<proteinExistence type="inferred from homology"/>
<dbReference type="PROSITE" id="PS51407">
    <property type="entry name" value="LAMP_3"/>
    <property type="match status" value="1"/>
</dbReference>
<evidence type="ECO:0000256" key="7">
    <source>
        <dbReference type="ARBA" id="ARBA00022729"/>
    </source>
</evidence>
<dbReference type="GeneID" id="101855242"/>
<evidence type="ECO:0000256" key="16">
    <source>
        <dbReference type="ARBA" id="ARBA00053950"/>
    </source>
</evidence>
<dbReference type="Gene3D" id="2.40.160.110">
    <property type="match status" value="1"/>
</dbReference>
<evidence type="ECO:0000256" key="4">
    <source>
        <dbReference type="ARBA" id="ARBA00004279"/>
    </source>
</evidence>
<gene>
    <name evidence="25" type="primary">LOC101855242</name>
</gene>
<evidence type="ECO:0000256" key="6">
    <source>
        <dbReference type="ARBA" id="ARBA00022692"/>
    </source>
</evidence>
<evidence type="ECO:0000256" key="11">
    <source>
        <dbReference type="ARBA" id="ARBA00023136"/>
    </source>
</evidence>